<evidence type="ECO:0000256" key="5">
    <source>
        <dbReference type="ARBA" id="ARBA00023237"/>
    </source>
</evidence>
<evidence type="ECO:0000256" key="2">
    <source>
        <dbReference type="ARBA" id="ARBA00005722"/>
    </source>
</evidence>
<proteinExistence type="inferred from homology"/>
<evidence type="ECO:0000256" key="4">
    <source>
        <dbReference type="ARBA" id="ARBA00023136"/>
    </source>
</evidence>
<comment type="similarity">
    <text evidence="2">Belongs to the MipA/OmpV family.</text>
</comment>
<keyword evidence="4" id="KW-0472">Membrane</keyword>
<dbReference type="RefSeq" id="WP_138412380.1">
    <property type="nucleotide sequence ID" value="NZ_QLAG01000024.1"/>
</dbReference>
<gene>
    <name evidence="6" type="ORF">DN820_17015</name>
</gene>
<dbReference type="PANTHER" id="PTHR38776">
    <property type="entry name" value="MLTA-INTERACTING PROTEIN-RELATED"/>
    <property type="match status" value="1"/>
</dbReference>
<accession>A0A5R9QAZ2</accession>
<dbReference type="AlphaFoldDB" id="A0A5R9QAZ2"/>
<evidence type="ECO:0000313" key="7">
    <source>
        <dbReference type="Proteomes" id="UP000306753"/>
    </source>
</evidence>
<dbReference type="PANTHER" id="PTHR38776:SF1">
    <property type="entry name" value="MLTA-INTERACTING PROTEIN-RELATED"/>
    <property type="match status" value="1"/>
</dbReference>
<reference evidence="6 7" key="1">
    <citation type="journal article" date="2017" name="Eur. J. Clin. Microbiol. Infect. Dis.">
        <title>Uncommonly isolated clinical Pseudomonas: identification and phylogenetic assignation.</title>
        <authorList>
            <person name="Mulet M."/>
            <person name="Gomila M."/>
            <person name="Ramirez A."/>
            <person name="Cardew S."/>
            <person name="Moore E.R."/>
            <person name="Lalucat J."/>
            <person name="Garcia-Valdes E."/>
        </authorList>
    </citation>
    <scope>NUCLEOTIDE SEQUENCE [LARGE SCALE GENOMIC DNA]</scope>
    <source>
        <strain evidence="6 7">SD129</strain>
    </source>
</reference>
<comment type="caution">
    <text evidence="6">The sequence shown here is derived from an EMBL/GenBank/DDBJ whole genome shotgun (WGS) entry which is preliminary data.</text>
</comment>
<organism evidence="6 7">
    <name type="scientific">Stutzerimonas nosocomialis</name>
    <dbReference type="NCBI Taxonomy" id="1056496"/>
    <lineage>
        <taxon>Bacteria</taxon>
        <taxon>Pseudomonadati</taxon>
        <taxon>Pseudomonadota</taxon>
        <taxon>Gammaproteobacteria</taxon>
        <taxon>Pseudomonadales</taxon>
        <taxon>Pseudomonadaceae</taxon>
        <taxon>Stutzerimonas</taxon>
    </lineage>
</organism>
<dbReference type="Pfam" id="PF06629">
    <property type="entry name" value="MipA"/>
    <property type="match status" value="1"/>
</dbReference>
<dbReference type="EMBL" id="QLAG01000024">
    <property type="protein sequence ID" value="TLX62261.1"/>
    <property type="molecule type" value="Genomic_DNA"/>
</dbReference>
<comment type="subcellular location">
    <subcellularLocation>
        <location evidence="1">Cell outer membrane</location>
    </subcellularLocation>
</comment>
<dbReference type="InterPro" id="IPR010583">
    <property type="entry name" value="MipA"/>
</dbReference>
<protein>
    <submittedName>
        <fullName evidence="6">MipA/OmpV family protein</fullName>
    </submittedName>
</protein>
<dbReference type="GO" id="GO:0009279">
    <property type="term" value="C:cell outer membrane"/>
    <property type="evidence" value="ECO:0007669"/>
    <property type="project" value="UniProtKB-SubCell"/>
</dbReference>
<keyword evidence="3" id="KW-0732">Signal</keyword>
<evidence type="ECO:0000256" key="3">
    <source>
        <dbReference type="ARBA" id="ARBA00022729"/>
    </source>
</evidence>
<dbReference type="Proteomes" id="UP000306753">
    <property type="component" value="Unassembled WGS sequence"/>
</dbReference>
<name>A0A5R9QAZ2_9GAMM</name>
<sequence>MYRFRLPASNTSPGALVRAMAASVAMVGLWLPLSSHALEFEYPDVPAAWGLGIGAASSQQPYTDIDRDNEAVPLLYYENRYVRIFGPGAEFKLPSLIISDAQQVNLSLVARYDSSGYEEGDARILDDMDDRDGGFWAGAKMEWENEFANIYAEWLGDVSGNSDGQRLTLGIARTWTFGERLSLTPRLAAIWQDDKYVDYYFGVRDSEVRSDRAAYAGKSGTNTELGVRGTYMFDKRHSVIIDVKATSLADEIKDSPLVDSSTDNRVLFGYLYRF</sequence>
<keyword evidence="7" id="KW-1185">Reference proteome</keyword>
<keyword evidence="5" id="KW-0998">Cell outer membrane</keyword>
<evidence type="ECO:0000256" key="1">
    <source>
        <dbReference type="ARBA" id="ARBA00004442"/>
    </source>
</evidence>
<evidence type="ECO:0000313" key="6">
    <source>
        <dbReference type="EMBL" id="TLX62261.1"/>
    </source>
</evidence>